<dbReference type="GO" id="GO:0006281">
    <property type="term" value="P:DNA repair"/>
    <property type="evidence" value="ECO:0007669"/>
    <property type="project" value="UniProtKB-KW"/>
</dbReference>
<dbReference type="InterPro" id="IPR003593">
    <property type="entry name" value="AAA+_ATPase"/>
</dbReference>
<feature type="region of interest" description="Disordered" evidence="4">
    <location>
        <begin position="546"/>
        <end position="618"/>
    </location>
</feature>
<sequence>MTGSGPEPAEWACLRREEPDLFHSLVKMHLSILLDLATDDCDCSHIHGHAHSVGGSTPGGKEGGVFKRRIFTPKKRSSHASHVGVMEGAALTLEGVCQVYQLIAFLQRDAHLRVEGVFRKHGNLKKQQLLKDRLNRGVSMDLDDGTFSVHECAAVLKSFLAELAEPLLTDAHYQAHCQVAQMGRSAGPDGQEEVRAKRIQCLQLLFLLIPEANYSLLKDLLPLLHKVHNHSPKNLMPAQNLGTMFAPLILCPRKLSAESMQSNHQLLSEAVAFMIEAGPRILFELPVKLQEDIKSHIRQRPHRQVTPKKHYSSDDKPQSPVVNTIFTFVDRERTHRLAHEFSSESAIAELYAHIQSMPESAQKKRLVNKLNDANGHGTPGIIRSGANRLKSGGEGIRNLLTPRRSNKVPEPKIGRNGSYSFKTPNQPRQILHSSFRRQIPEDHTNQKLLSPQSSPAILVSPETIDSIVKKNEDNLDGSYVAPSTPLRTFRSAPPPVPERVSSLESTEDSPITTCTQKMSLEMKESMMTPRSRKPVLSVSTVILEPEDSEFKVPPSKSDLDGPCQPQKYNEDEPDLVHGSPAKHGPSSSDSDSDDYFASLESDEESPNKSVGESIRSEKSILAAEKEDKSKVYTSRSLRQEFHRYLEENDIIQTPPQETASNPANDSSVSVTSSVISQEARLLLNGELSLSDSMQAVLDGDNPSDLDKSQTDEEVGEDDEIVVVNPSVLVPISVDSSYSDKENDSSYNSAHSSSDVSSYSSASTLPYTSLPTDIPLPTFENRRKEIAVQHLEVTGSNNHSLATMNAPVIKCSLILEKTCLHSQASLGKENLKTVSLSLLRNEFQEIILKIQEKANKERKILVRQDQLSVHRKFVREGKLTILITDQGLGLFIANAPPHELVQFVKTFAAKLAGNKLKPLISSRQKLLSNLPSVVQDISPITVKDVQNLKKSESNRQGLLKIQMDSPVSARKTTIKRSRLTLNEKENDEEQKPCSKSPRLELKRTTSRLELTTEQKGVLEVVKSGRNVFFTGGAGVGKSFLIKKVIGALPPDSTYVTASTGVAAYHIGGMTLHAFAGVGSGQASFDKCLELARKRKGSNDCWRKCKHLIIDEISMVDGRFFELLESIGRAMKGNKRPFGGIQLIVAGDFLQLPPVCKGRDVKRHYCFQTNAWRQTMHVNIQLTTVKRQNDEKFIEILNNLRRGRCSETEASILKATAKNPIERDGIIATKLCTHTQDVIKINNDQLAKLPGSMQVFNAVDSDPGLSTILDNQLPVSAKIELKIGAQVMLMKNLNIQNGLVNGARGRVVAFDRTSNCPVVQFACGMHSSRFLSTKVLSSVTNVMIY</sequence>
<reference evidence="6 7" key="1">
    <citation type="journal article" date="2018" name="Nat. Ecol. Evol.">
        <title>Genomic signatures of mitonuclear coevolution across populations of Tigriopus californicus.</title>
        <authorList>
            <person name="Barreto F.S."/>
            <person name="Watson E.T."/>
            <person name="Lima T.G."/>
            <person name="Willett C.S."/>
            <person name="Edmands S."/>
            <person name="Li W."/>
            <person name="Burton R.S."/>
        </authorList>
    </citation>
    <scope>NUCLEOTIDE SEQUENCE [LARGE SCALE GENOMIC DNA]</scope>
    <source>
        <strain evidence="6 7">San Diego</strain>
    </source>
</reference>
<feature type="region of interest" description="Disordered" evidence="4">
    <location>
        <begin position="735"/>
        <end position="763"/>
    </location>
</feature>
<dbReference type="GO" id="GO:0005524">
    <property type="term" value="F:ATP binding"/>
    <property type="evidence" value="ECO:0007669"/>
    <property type="project" value="UniProtKB-KW"/>
</dbReference>
<accession>A0A553NVD6</accession>
<feature type="region of interest" description="Disordered" evidence="4">
    <location>
        <begin position="401"/>
        <end position="426"/>
    </location>
</feature>
<dbReference type="FunFam" id="3.40.50.300:FF:000805">
    <property type="entry name" value="ATP-dependent DNA helicase PIF1"/>
    <property type="match status" value="1"/>
</dbReference>
<dbReference type="GO" id="GO:0007165">
    <property type="term" value="P:signal transduction"/>
    <property type="evidence" value="ECO:0007669"/>
    <property type="project" value="InterPro"/>
</dbReference>
<dbReference type="Pfam" id="PF00620">
    <property type="entry name" value="RhoGAP"/>
    <property type="match status" value="1"/>
</dbReference>
<dbReference type="SMART" id="SM00382">
    <property type="entry name" value="AAA"/>
    <property type="match status" value="1"/>
</dbReference>
<proteinExistence type="inferred from homology"/>
<organism evidence="6 7">
    <name type="scientific">Tigriopus californicus</name>
    <name type="common">Marine copepod</name>
    <dbReference type="NCBI Taxonomy" id="6832"/>
    <lineage>
        <taxon>Eukaryota</taxon>
        <taxon>Metazoa</taxon>
        <taxon>Ecdysozoa</taxon>
        <taxon>Arthropoda</taxon>
        <taxon>Crustacea</taxon>
        <taxon>Multicrustacea</taxon>
        <taxon>Hexanauplia</taxon>
        <taxon>Copepoda</taxon>
        <taxon>Harpacticoida</taxon>
        <taxon>Harpacticidae</taxon>
        <taxon>Tigriopus</taxon>
    </lineage>
</organism>
<dbReference type="PROSITE" id="PS50238">
    <property type="entry name" value="RHOGAP"/>
    <property type="match status" value="1"/>
</dbReference>
<protein>
    <recommendedName>
        <fullName evidence="3">ATP-dependent DNA helicase</fullName>
        <ecNumber evidence="3">5.6.2.3</ecNumber>
    </recommendedName>
</protein>
<feature type="region of interest" description="Disordered" evidence="4">
    <location>
        <begin position="695"/>
        <end position="718"/>
    </location>
</feature>
<keyword evidence="2" id="KW-0539">Nucleus</keyword>
<feature type="compositionally biased region" description="Basic residues" evidence="4">
    <location>
        <begin position="299"/>
        <end position="310"/>
    </location>
</feature>
<feature type="compositionally biased region" description="Polar residues" evidence="4">
    <location>
        <begin position="417"/>
        <end position="426"/>
    </location>
</feature>
<dbReference type="InterPro" id="IPR027417">
    <property type="entry name" value="P-loop_NTPase"/>
</dbReference>
<dbReference type="Pfam" id="PF21530">
    <property type="entry name" value="Pif1_2B_dom"/>
    <property type="match status" value="1"/>
</dbReference>
<dbReference type="GO" id="GO:0005737">
    <property type="term" value="C:cytoplasm"/>
    <property type="evidence" value="ECO:0007669"/>
    <property type="project" value="TreeGrafter"/>
</dbReference>
<keyword evidence="3" id="KW-0067">ATP-binding</keyword>
<keyword evidence="3" id="KW-0227">DNA damage</keyword>
<dbReference type="Gene3D" id="3.40.50.300">
    <property type="entry name" value="P-loop containing nucleotide triphosphate hydrolases"/>
    <property type="match status" value="1"/>
</dbReference>
<keyword evidence="3" id="KW-0547">Nucleotide-binding</keyword>
<dbReference type="Pfam" id="PF25344">
    <property type="entry name" value="PH_LRR1"/>
    <property type="match status" value="1"/>
</dbReference>
<dbReference type="SUPFAM" id="SSF48350">
    <property type="entry name" value="GTPase activation domain, GAP"/>
    <property type="match status" value="1"/>
</dbReference>
<gene>
    <name evidence="6" type="ORF">TCAL_11272</name>
</gene>
<feature type="compositionally biased region" description="Basic and acidic residues" evidence="4">
    <location>
        <begin position="980"/>
        <end position="999"/>
    </location>
</feature>
<feature type="compositionally biased region" description="Acidic residues" evidence="4">
    <location>
        <begin position="590"/>
        <end position="604"/>
    </location>
</feature>
<keyword evidence="3" id="KW-0234">DNA repair</keyword>
<dbReference type="InterPro" id="IPR049163">
    <property type="entry name" value="Pif1-like_2B_dom"/>
</dbReference>
<dbReference type="GO" id="GO:0000723">
    <property type="term" value="P:telomere maintenance"/>
    <property type="evidence" value="ECO:0007669"/>
    <property type="project" value="InterPro"/>
</dbReference>
<feature type="domain" description="Rho-GAP" evidence="5">
    <location>
        <begin position="89"/>
        <end position="282"/>
    </location>
</feature>
<name>A0A553NVD6_TIGCA</name>
<dbReference type="InterPro" id="IPR000198">
    <property type="entry name" value="RhoGAP_dom"/>
</dbReference>
<comment type="cofactor">
    <cofactor evidence="3">
        <name>Mg(2+)</name>
        <dbReference type="ChEBI" id="CHEBI:18420"/>
    </cofactor>
</comment>
<evidence type="ECO:0000256" key="2">
    <source>
        <dbReference type="ARBA" id="ARBA00023242"/>
    </source>
</evidence>
<dbReference type="PANTHER" id="PTHR14963:SF7">
    <property type="entry name" value="RHO GTPASE-ACTIVATING PROTEIN 19"/>
    <property type="match status" value="1"/>
</dbReference>
<keyword evidence="3" id="KW-0378">Hydrolase</keyword>
<evidence type="ECO:0000256" key="1">
    <source>
        <dbReference type="ARBA" id="ARBA00022468"/>
    </source>
</evidence>
<comment type="caution">
    <text evidence="6">The sequence shown here is derived from an EMBL/GenBank/DDBJ whole genome shotgun (WGS) entry which is preliminary data.</text>
</comment>
<dbReference type="GO" id="GO:0043139">
    <property type="term" value="F:5'-3' DNA helicase activity"/>
    <property type="evidence" value="ECO:0007669"/>
    <property type="project" value="UniProtKB-EC"/>
</dbReference>
<dbReference type="Gene3D" id="1.10.555.10">
    <property type="entry name" value="Rho GTPase activation protein"/>
    <property type="match status" value="1"/>
</dbReference>
<dbReference type="EC" id="5.6.2.3" evidence="3"/>
<evidence type="ECO:0000313" key="6">
    <source>
        <dbReference type="EMBL" id="TRY69388.1"/>
    </source>
</evidence>
<feature type="compositionally biased region" description="Polar residues" evidence="4">
    <location>
        <begin position="502"/>
        <end position="514"/>
    </location>
</feature>
<dbReference type="GO" id="GO:0005096">
    <property type="term" value="F:GTPase activator activity"/>
    <property type="evidence" value="ECO:0007669"/>
    <property type="project" value="UniProtKB-KW"/>
</dbReference>
<dbReference type="GO" id="GO:0016887">
    <property type="term" value="F:ATP hydrolysis activity"/>
    <property type="evidence" value="ECO:0007669"/>
    <property type="project" value="RHEA"/>
</dbReference>
<evidence type="ECO:0000313" key="7">
    <source>
        <dbReference type="Proteomes" id="UP000318571"/>
    </source>
</evidence>
<evidence type="ECO:0000256" key="3">
    <source>
        <dbReference type="RuleBase" id="RU363044"/>
    </source>
</evidence>
<dbReference type="GO" id="GO:0051056">
    <property type="term" value="P:regulation of small GTPase mediated signal transduction"/>
    <property type="evidence" value="ECO:0007669"/>
    <property type="project" value="TreeGrafter"/>
</dbReference>
<dbReference type="STRING" id="6832.A0A553NVD6"/>
<dbReference type="Proteomes" id="UP000318571">
    <property type="component" value="Chromosome 1"/>
</dbReference>
<dbReference type="SMART" id="SM00324">
    <property type="entry name" value="RhoGAP"/>
    <property type="match status" value="1"/>
</dbReference>
<feature type="region of interest" description="Disordered" evidence="4">
    <location>
        <begin position="968"/>
        <end position="999"/>
    </location>
</feature>
<dbReference type="PANTHER" id="PTHR14963">
    <property type="entry name" value="RHO GTPASE ACTIVATING PROTEIN 18,19-RELATED"/>
    <property type="match status" value="1"/>
</dbReference>
<evidence type="ECO:0000256" key="4">
    <source>
        <dbReference type="SAM" id="MobiDB-lite"/>
    </source>
</evidence>
<comment type="similarity">
    <text evidence="3">Belongs to the helicase family.</text>
</comment>
<feature type="region of interest" description="Disordered" evidence="4">
    <location>
        <begin position="299"/>
        <end position="318"/>
    </location>
</feature>
<dbReference type="EMBL" id="VCGU01000010">
    <property type="protein sequence ID" value="TRY69388.1"/>
    <property type="molecule type" value="Genomic_DNA"/>
</dbReference>
<keyword evidence="3" id="KW-0347">Helicase</keyword>
<feature type="compositionally biased region" description="Polar residues" evidence="4">
    <location>
        <begin position="651"/>
        <end position="665"/>
    </location>
</feature>
<keyword evidence="3" id="KW-0233">DNA recombination</keyword>
<dbReference type="GO" id="GO:0006310">
    <property type="term" value="P:DNA recombination"/>
    <property type="evidence" value="ECO:0007669"/>
    <property type="project" value="UniProtKB-KW"/>
</dbReference>
<dbReference type="CDD" id="cd18037">
    <property type="entry name" value="DEXSc_Pif1_like"/>
    <property type="match status" value="1"/>
</dbReference>
<keyword evidence="7" id="KW-1185">Reference proteome</keyword>
<dbReference type="InterPro" id="IPR008936">
    <property type="entry name" value="Rho_GTPase_activation_prot"/>
</dbReference>
<feature type="region of interest" description="Disordered" evidence="4">
    <location>
        <begin position="651"/>
        <end position="671"/>
    </location>
</feature>
<evidence type="ECO:0000259" key="5">
    <source>
        <dbReference type="PROSITE" id="PS50238"/>
    </source>
</evidence>
<feature type="region of interest" description="Disordered" evidence="4">
    <location>
        <begin position="474"/>
        <end position="514"/>
    </location>
</feature>
<dbReference type="SUPFAM" id="SSF52540">
    <property type="entry name" value="P-loop containing nucleoside triphosphate hydrolases"/>
    <property type="match status" value="2"/>
</dbReference>
<feature type="compositionally biased region" description="Low complexity" evidence="4">
    <location>
        <begin position="744"/>
        <end position="762"/>
    </location>
</feature>
<keyword evidence="1" id="KW-0343">GTPase activation</keyword>
<dbReference type="InterPro" id="IPR057437">
    <property type="entry name" value="PIF1/LRR1_PH"/>
</dbReference>
<comment type="catalytic activity">
    <reaction evidence="3">
        <text>ATP + H2O = ADP + phosphate + H(+)</text>
        <dbReference type="Rhea" id="RHEA:13065"/>
        <dbReference type="ChEBI" id="CHEBI:15377"/>
        <dbReference type="ChEBI" id="CHEBI:15378"/>
        <dbReference type="ChEBI" id="CHEBI:30616"/>
        <dbReference type="ChEBI" id="CHEBI:43474"/>
        <dbReference type="ChEBI" id="CHEBI:456216"/>
        <dbReference type="EC" id="5.6.2.3"/>
    </reaction>
</comment>
<dbReference type="InterPro" id="IPR010285">
    <property type="entry name" value="DNA_helicase_pif1-like_DEAD"/>
</dbReference>
<dbReference type="Pfam" id="PF05970">
    <property type="entry name" value="PIF1"/>
    <property type="match status" value="1"/>
</dbReference>